<evidence type="ECO:0000256" key="1">
    <source>
        <dbReference type="ARBA" id="ARBA00022771"/>
    </source>
</evidence>
<dbReference type="PROSITE" id="PS50089">
    <property type="entry name" value="ZF_RING_2"/>
    <property type="match status" value="1"/>
</dbReference>
<proteinExistence type="predicted"/>
<keyword evidence="4" id="KW-0472">Membrane</keyword>
<protein>
    <recommendedName>
        <fullName evidence="5">RING-type domain-containing protein</fullName>
    </recommendedName>
</protein>
<keyword evidence="4" id="KW-0812">Transmembrane</keyword>
<dbReference type="InterPro" id="IPR013083">
    <property type="entry name" value="Znf_RING/FYVE/PHD"/>
</dbReference>
<dbReference type="GO" id="GO:0016567">
    <property type="term" value="P:protein ubiquitination"/>
    <property type="evidence" value="ECO:0007669"/>
    <property type="project" value="TreeGrafter"/>
</dbReference>
<feature type="transmembrane region" description="Helical" evidence="4">
    <location>
        <begin position="91"/>
        <end position="112"/>
    </location>
</feature>
<keyword evidence="1 3" id="KW-0863">Zinc-finger</keyword>
<dbReference type="GO" id="GO:0008270">
    <property type="term" value="F:zinc ion binding"/>
    <property type="evidence" value="ECO:0007669"/>
    <property type="project" value="UniProtKB-KW"/>
</dbReference>
<dbReference type="EMBL" id="CAJFCJ010000019">
    <property type="protein sequence ID" value="CAD5123593.1"/>
    <property type="molecule type" value="Genomic_DNA"/>
</dbReference>
<evidence type="ECO:0000313" key="7">
    <source>
        <dbReference type="Proteomes" id="UP000549394"/>
    </source>
</evidence>
<dbReference type="InterPro" id="IPR001841">
    <property type="entry name" value="Znf_RING"/>
</dbReference>
<accession>A0A7I8W6R8</accession>
<feature type="domain" description="RING-type" evidence="5">
    <location>
        <begin position="187"/>
        <end position="229"/>
    </location>
</feature>
<evidence type="ECO:0000256" key="2">
    <source>
        <dbReference type="ARBA" id="ARBA00022833"/>
    </source>
</evidence>
<evidence type="ECO:0000256" key="4">
    <source>
        <dbReference type="SAM" id="Phobius"/>
    </source>
</evidence>
<keyword evidence="2" id="KW-0862">Zinc</keyword>
<dbReference type="SUPFAM" id="SSF57850">
    <property type="entry name" value="RING/U-box"/>
    <property type="match status" value="1"/>
</dbReference>
<reference evidence="6 7" key="1">
    <citation type="submission" date="2020-08" db="EMBL/GenBank/DDBJ databases">
        <authorList>
            <person name="Hejnol A."/>
        </authorList>
    </citation>
    <scope>NUCLEOTIDE SEQUENCE [LARGE SCALE GENOMIC DNA]</scope>
</reference>
<sequence length="240" mass="27417">MDAIMSQINDIVQNISESEFFNNKLFKDIASNLATSAKSIAVTFSFVSYYLEEWTKGAFIHEDSSDGLYCSTNKWSTKDEKPTEVCLNKKAIYILFFTLGLMVVGCCVIFIVTRINNNRRPISINDLFRVLEDNGEYEIATDSEDGYETDHSVEIDLPNESDSRLTPLPRSFSSERLLEEERNRRLCVVCKDKIKSVLIMPCKHLCLCVSCAKCLAELGPRRRICPLCRRSFKSITNVYL</sequence>
<evidence type="ECO:0000256" key="3">
    <source>
        <dbReference type="PROSITE-ProRule" id="PRU00175"/>
    </source>
</evidence>
<dbReference type="AlphaFoldDB" id="A0A7I8W6R8"/>
<evidence type="ECO:0000259" key="5">
    <source>
        <dbReference type="PROSITE" id="PS50089"/>
    </source>
</evidence>
<keyword evidence="4" id="KW-1133">Transmembrane helix</keyword>
<keyword evidence="7" id="KW-1185">Reference proteome</keyword>
<comment type="caution">
    <text evidence="6">The sequence shown here is derived from an EMBL/GenBank/DDBJ whole genome shotgun (WGS) entry which is preliminary data.</text>
</comment>
<name>A0A7I8W6R8_9ANNE</name>
<dbReference type="PANTHER" id="PTHR22696">
    <property type="entry name" value="E3 UBIQUITIN-PROTEIN LIGASE RNF26"/>
    <property type="match status" value="1"/>
</dbReference>
<dbReference type="GO" id="GO:0061630">
    <property type="term" value="F:ubiquitin protein ligase activity"/>
    <property type="evidence" value="ECO:0007669"/>
    <property type="project" value="TreeGrafter"/>
</dbReference>
<keyword evidence="1 3" id="KW-0479">Metal-binding</keyword>
<dbReference type="Proteomes" id="UP000549394">
    <property type="component" value="Unassembled WGS sequence"/>
</dbReference>
<organism evidence="6 7">
    <name type="scientific">Dimorphilus gyrociliatus</name>
    <dbReference type="NCBI Taxonomy" id="2664684"/>
    <lineage>
        <taxon>Eukaryota</taxon>
        <taxon>Metazoa</taxon>
        <taxon>Spiralia</taxon>
        <taxon>Lophotrochozoa</taxon>
        <taxon>Annelida</taxon>
        <taxon>Polychaeta</taxon>
        <taxon>Polychaeta incertae sedis</taxon>
        <taxon>Dinophilidae</taxon>
        <taxon>Dimorphilus</taxon>
    </lineage>
</organism>
<dbReference type="PANTHER" id="PTHR22696:SF1">
    <property type="entry name" value="E3 UBIQUITIN-PROTEIN LIGASE RNF26"/>
    <property type="match status" value="1"/>
</dbReference>
<dbReference type="Gene3D" id="3.30.40.10">
    <property type="entry name" value="Zinc/RING finger domain, C3HC4 (zinc finger)"/>
    <property type="match status" value="1"/>
</dbReference>
<dbReference type="OrthoDB" id="1711136at2759"/>
<dbReference type="Pfam" id="PF13920">
    <property type="entry name" value="zf-C3HC4_3"/>
    <property type="match status" value="1"/>
</dbReference>
<dbReference type="GO" id="GO:0006511">
    <property type="term" value="P:ubiquitin-dependent protein catabolic process"/>
    <property type="evidence" value="ECO:0007669"/>
    <property type="project" value="TreeGrafter"/>
</dbReference>
<gene>
    <name evidence="6" type="ORF">DGYR_LOCUS11258</name>
</gene>
<evidence type="ECO:0000313" key="6">
    <source>
        <dbReference type="EMBL" id="CAD5123593.1"/>
    </source>
</evidence>